<protein>
    <submittedName>
        <fullName evidence="1">Uncharacterized protein</fullName>
    </submittedName>
</protein>
<sequence length="151" mass="17578">MYKTITFFRNIEEEKFRKLYLEELLPLFYNLPGFICTDVTSVSSVMEGELGKIQYIIEAHFETQEIMNEVLASREIGGMMQTALQESGGDIFFYTGQTARIYSDNAKKKYNKNDSHGSVLDDYSNDKLISYEYDNEEHKKESITYLKNKLS</sequence>
<dbReference type="Gene3D" id="3.30.70.100">
    <property type="match status" value="1"/>
</dbReference>
<keyword evidence="2" id="KW-1185">Reference proteome</keyword>
<name>A0A6I4VSQ9_9BACL</name>
<dbReference type="EMBL" id="WUUL01000002">
    <property type="protein sequence ID" value="MXQ52956.1"/>
    <property type="molecule type" value="Genomic_DNA"/>
</dbReference>
<dbReference type="InterPro" id="IPR011008">
    <property type="entry name" value="Dimeric_a/b-barrel"/>
</dbReference>
<evidence type="ECO:0000313" key="1">
    <source>
        <dbReference type="EMBL" id="MXQ52956.1"/>
    </source>
</evidence>
<organism evidence="1 2">
    <name type="scientific">Shimazuella alba</name>
    <dbReference type="NCBI Taxonomy" id="2690964"/>
    <lineage>
        <taxon>Bacteria</taxon>
        <taxon>Bacillati</taxon>
        <taxon>Bacillota</taxon>
        <taxon>Bacilli</taxon>
        <taxon>Bacillales</taxon>
        <taxon>Thermoactinomycetaceae</taxon>
        <taxon>Shimazuella</taxon>
    </lineage>
</organism>
<dbReference type="SUPFAM" id="SSF54909">
    <property type="entry name" value="Dimeric alpha+beta barrel"/>
    <property type="match status" value="1"/>
</dbReference>
<accession>A0A6I4VSQ9</accession>
<reference evidence="1 2" key="1">
    <citation type="submission" date="2019-12" db="EMBL/GenBank/DDBJ databases">
        <title>Whole-genome analyses of novel actinobacteria.</title>
        <authorList>
            <person name="Sahin N."/>
            <person name="Saygin H."/>
        </authorList>
    </citation>
    <scope>NUCLEOTIDE SEQUENCE [LARGE SCALE GENOMIC DNA]</scope>
    <source>
        <strain evidence="1 2">KC615</strain>
    </source>
</reference>
<dbReference type="Proteomes" id="UP000430692">
    <property type="component" value="Unassembled WGS sequence"/>
</dbReference>
<comment type="caution">
    <text evidence="1">The sequence shown here is derived from an EMBL/GenBank/DDBJ whole genome shotgun (WGS) entry which is preliminary data.</text>
</comment>
<evidence type="ECO:0000313" key="2">
    <source>
        <dbReference type="Proteomes" id="UP000430692"/>
    </source>
</evidence>
<gene>
    <name evidence="1" type="ORF">GSM42_04245</name>
</gene>
<dbReference type="RefSeq" id="WP_160800295.1">
    <property type="nucleotide sequence ID" value="NZ_WUUL01000002.1"/>
</dbReference>
<proteinExistence type="predicted"/>
<dbReference type="AlphaFoldDB" id="A0A6I4VSQ9"/>